<accession>A0A160DES7</accession>
<dbReference type="Proteomes" id="UP000202279">
    <property type="component" value="Segment"/>
</dbReference>
<gene>
    <name evidence="1" type="primary">71</name>
    <name evidence="1" type="ORF">PBI_BRITBRAT_71</name>
</gene>
<dbReference type="RefSeq" id="YP_009276598.1">
    <property type="nucleotide sequence ID" value="NC_030942.1"/>
</dbReference>
<organism evidence="1 2">
    <name type="scientific">Gordonia phage BritBrat</name>
    <dbReference type="NCBI Taxonomy" id="1838064"/>
    <lineage>
        <taxon>Viruses</taxon>
        <taxon>Duplodnaviria</taxon>
        <taxon>Heunggongvirae</taxon>
        <taxon>Uroviricota</taxon>
        <taxon>Caudoviricetes</taxon>
        <taxon>Britbratvirus</taxon>
        <taxon>Britbratvirus britbrat</taxon>
    </lineage>
</organism>
<reference evidence="2" key="1">
    <citation type="submission" date="2016-03" db="EMBL/GenBank/DDBJ databases">
        <authorList>
            <person name="Ploux O."/>
        </authorList>
    </citation>
    <scope>NUCLEOTIDE SEQUENCE [LARGE SCALE GENOMIC DNA]</scope>
</reference>
<evidence type="ECO:0000313" key="2">
    <source>
        <dbReference type="Proteomes" id="UP000202279"/>
    </source>
</evidence>
<sequence>MTRLYVWWFDGLWRHTVCHNPTTANLLDRTLRTAGYTTQICEGTP</sequence>
<evidence type="ECO:0000313" key="1">
    <source>
        <dbReference type="EMBL" id="ANA85274.1"/>
    </source>
</evidence>
<keyword evidence="2" id="KW-1185">Reference proteome</keyword>
<dbReference type="KEGG" id="vg:28802911"/>
<dbReference type="EMBL" id="KU998233">
    <property type="protein sequence ID" value="ANA85274.1"/>
    <property type="molecule type" value="Genomic_DNA"/>
</dbReference>
<protein>
    <submittedName>
        <fullName evidence="1">Uncharacterized protein</fullName>
    </submittedName>
</protein>
<name>A0A160DES7_9CAUD</name>
<proteinExistence type="predicted"/>
<dbReference type="GeneID" id="28802911"/>
<dbReference type="OrthoDB" id="41357at10239"/>